<dbReference type="GO" id="GO:0043952">
    <property type="term" value="P:protein transport by the Sec complex"/>
    <property type="evidence" value="ECO:0007669"/>
    <property type="project" value="TreeGrafter"/>
</dbReference>
<keyword evidence="8" id="KW-0811">Translocation</keyword>
<evidence type="ECO:0000256" key="1">
    <source>
        <dbReference type="ARBA" id="ARBA00004651"/>
    </source>
</evidence>
<dbReference type="PANTHER" id="PTHR34182">
    <property type="entry name" value="PROTEIN-EXPORT MEMBRANE PROTEIN SECG"/>
    <property type="match status" value="1"/>
</dbReference>
<dbReference type="GO" id="GO:0005886">
    <property type="term" value="C:plasma membrane"/>
    <property type="evidence" value="ECO:0007669"/>
    <property type="project" value="UniProtKB-SubCell"/>
</dbReference>
<evidence type="ECO:0000256" key="10">
    <source>
        <dbReference type="SAM" id="Phobius"/>
    </source>
</evidence>
<comment type="subcellular location">
    <subcellularLocation>
        <location evidence="1">Cell membrane</location>
        <topology evidence="1">Multi-pass membrane protein</topology>
    </subcellularLocation>
</comment>
<evidence type="ECO:0008006" key="12">
    <source>
        <dbReference type="Google" id="ProtNLM"/>
    </source>
</evidence>
<evidence type="ECO:0000256" key="9">
    <source>
        <dbReference type="ARBA" id="ARBA00023136"/>
    </source>
</evidence>
<dbReference type="NCBIfam" id="TIGR00810">
    <property type="entry name" value="secG"/>
    <property type="match status" value="1"/>
</dbReference>
<dbReference type="GO" id="GO:0009306">
    <property type="term" value="P:protein secretion"/>
    <property type="evidence" value="ECO:0007669"/>
    <property type="project" value="InterPro"/>
</dbReference>
<feature type="transmembrane region" description="Helical" evidence="10">
    <location>
        <begin position="56"/>
        <end position="79"/>
    </location>
</feature>
<organism evidence="11">
    <name type="scientific">marine metagenome</name>
    <dbReference type="NCBI Taxonomy" id="408172"/>
    <lineage>
        <taxon>unclassified sequences</taxon>
        <taxon>metagenomes</taxon>
        <taxon>ecological metagenomes</taxon>
    </lineage>
</organism>
<keyword evidence="5 10" id="KW-0812">Transmembrane</keyword>
<evidence type="ECO:0000256" key="6">
    <source>
        <dbReference type="ARBA" id="ARBA00022927"/>
    </source>
</evidence>
<keyword evidence="4" id="KW-1003">Cell membrane</keyword>
<dbReference type="Pfam" id="PF03840">
    <property type="entry name" value="SecG"/>
    <property type="match status" value="1"/>
</dbReference>
<dbReference type="InterPro" id="IPR004692">
    <property type="entry name" value="SecG"/>
</dbReference>
<gene>
    <name evidence="11" type="ORF">METZ01_LOCUS49375</name>
</gene>
<dbReference type="AlphaFoldDB" id="A0A381RZG9"/>
<evidence type="ECO:0000256" key="7">
    <source>
        <dbReference type="ARBA" id="ARBA00022989"/>
    </source>
</evidence>
<keyword evidence="7 10" id="KW-1133">Transmembrane helix</keyword>
<keyword evidence="6" id="KW-0653">Protein transport</keyword>
<reference evidence="11" key="1">
    <citation type="submission" date="2018-05" db="EMBL/GenBank/DDBJ databases">
        <authorList>
            <person name="Lanie J.A."/>
            <person name="Ng W.-L."/>
            <person name="Kazmierczak K.M."/>
            <person name="Andrzejewski T.M."/>
            <person name="Davidsen T.M."/>
            <person name="Wayne K.J."/>
            <person name="Tettelin H."/>
            <person name="Glass J.I."/>
            <person name="Rusch D."/>
            <person name="Podicherti R."/>
            <person name="Tsui H.-C.T."/>
            <person name="Winkler M.E."/>
        </authorList>
    </citation>
    <scope>NUCLEOTIDE SEQUENCE</scope>
</reference>
<proteinExistence type="inferred from homology"/>
<evidence type="ECO:0000256" key="8">
    <source>
        <dbReference type="ARBA" id="ARBA00023010"/>
    </source>
</evidence>
<name>A0A381RZG9_9ZZZZ</name>
<dbReference type="GO" id="GO:0065002">
    <property type="term" value="P:intracellular protein transmembrane transport"/>
    <property type="evidence" value="ECO:0007669"/>
    <property type="project" value="TreeGrafter"/>
</dbReference>
<dbReference type="PRINTS" id="PR01651">
    <property type="entry name" value="SECGEXPORT"/>
</dbReference>
<dbReference type="GO" id="GO:0015450">
    <property type="term" value="F:protein-transporting ATPase activity"/>
    <property type="evidence" value="ECO:0007669"/>
    <property type="project" value="InterPro"/>
</dbReference>
<evidence type="ECO:0000256" key="4">
    <source>
        <dbReference type="ARBA" id="ARBA00022475"/>
    </source>
</evidence>
<evidence type="ECO:0000313" key="11">
    <source>
        <dbReference type="EMBL" id="SUZ96521.1"/>
    </source>
</evidence>
<accession>A0A381RZG9</accession>
<comment type="similarity">
    <text evidence="2">Belongs to the SecG family.</text>
</comment>
<keyword evidence="3" id="KW-0813">Transport</keyword>
<sequence>MQGFLITIHTLVSLLLVMVILMQASQGGGLSGTFGSGATSAIMGGRGAASLLSKLTTWLVIIFMTLALLISFFSSPSVAETESLLKKEAESRIITPGVDLSLPTVPEKQ</sequence>
<dbReference type="PANTHER" id="PTHR34182:SF1">
    <property type="entry name" value="PROTEIN-EXPORT MEMBRANE PROTEIN SECG"/>
    <property type="match status" value="1"/>
</dbReference>
<keyword evidence="9 10" id="KW-0472">Membrane</keyword>
<evidence type="ECO:0000256" key="2">
    <source>
        <dbReference type="ARBA" id="ARBA00008445"/>
    </source>
</evidence>
<evidence type="ECO:0000256" key="3">
    <source>
        <dbReference type="ARBA" id="ARBA00022448"/>
    </source>
</evidence>
<dbReference type="EMBL" id="UINC01002423">
    <property type="protein sequence ID" value="SUZ96521.1"/>
    <property type="molecule type" value="Genomic_DNA"/>
</dbReference>
<evidence type="ECO:0000256" key="5">
    <source>
        <dbReference type="ARBA" id="ARBA00022692"/>
    </source>
</evidence>
<protein>
    <recommendedName>
        <fullName evidence="12">Protein-export membrane protein SecG</fullName>
    </recommendedName>
</protein>